<proteinExistence type="predicted"/>
<dbReference type="EMBL" id="HF920634">
    <property type="protein sequence ID" value="CCV01920.1"/>
    <property type="molecule type" value="Genomic_DNA"/>
</dbReference>
<evidence type="ECO:0000313" key="2">
    <source>
        <dbReference type="EMBL" id="CCV01920.1"/>
    </source>
</evidence>
<evidence type="ECO:0000259" key="1">
    <source>
        <dbReference type="Pfam" id="PF24308"/>
    </source>
</evidence>
<accession>W8W2B6</accession>
<dbReference type="RefSeq" id="YP_009010837.1">
    <property type="nucleotide sequence ID" value="NC_023615.1"/>
</dbReference>
<feature type="domain" description="DUF7487" evidence="1">
    <location>
        <begin position="193"/>
        <end position="415"/>
    </location>
</feature>
<dbReference type="Proteomes" id="UP000141616">
    <property type="component" value="Segment"/>
</dbReference>
<gene>
    <name evidence="2" type="primary">076L</name>
    <name evidence="2" type="ORF">IIV22A_076L</name>
</gene>
<sequence>MNFDEKKNLIYDQTGHILLKLEHSYVEYECGNCGSIRTSRYSNLVKPGTTKFCSNCINPGRKTLEEVCQNFEKLKLENSLFNYSILEYLSNKNVTFKCDKDHIFKMAYSDIKRGRRCPQCAPNRRAKTNLEKYNAINPFASPQIKEKIKSTCLEKYGVTHHMKLKEIRDKAVETNLKKIGVKYAFNTKETFSKIRQKCLERYGVEFPLQNKFIQAKISQTFLNKIDAERPMSNQVYWKNKLLDKYGVDHYSKTDQFKIDYVKICLDRYGVDHYSKTDQFKIDYVKTCLDRYGVDNPMKCPNIFKKATSSSFSRKPFIFPSGRVDYVLGYEPTVLQELLNKYDEDDIITDVCYIPTFEYKRVSSDARPLKDEFVISVYYPDILLPDKIIEVKSEYHYNKDKRNVCRKMKAVAKSGYFGELWVYKNPKILSFKKTYKKVGEKVIIEKWVVE</sequence>
<dbReference type="InterPro" id="IPR055910">
    <property type="entry name" value="DUF7487"/>
</dbReference>
<evidence type="ECO:0000313" key="3">
    <source>
        <dbReference type="Proteomes" id="UP000141616"/>
    </source>
</evidence>
<dbReference type="Pfam" id="PF24308">
    <property type="entry name" value="DUF7487"/>
    <property type="match status" value="1"/>
</dbReference>
<dbReference type="GeneID" id="18501626"/>
<protein>
    <submittedName>
        <fullName evidence="2">Zinc-ribbon-containing protein</fullName>
    </submittedName>
</protein>
<name>W8W2B6_9VIRU</name>
<reference evidence="2 3" key="1">
    <citation type="submission" date="2013-03" db="EMBL/GenBank/DDBJ databases">
        <title>Genomic and evolutionary features of invertebrate iridoviruse.</title>
        <authorList>
            <person name="Piegu B."/>
            <person name="Guizard S."/>
            <person name="Bideshi D."/>
            <person name="Spears T."/>
            <person name="Federici B."/>
            <person name="Bigot Y."/>
        </authorList>
    </citation>
    <scope>NUCLEOTIDE SEQUENCE [LARGE SCALE GENOMIC DNA]</scope>
    <source>
        <strain evidence="2">IIV22Aberystwyth</strain>
    </source>
</reference>
<organism evidence="2 3">
    <name type="scientific">Invertebrate iridescent virus 22</name>
    <dbReference type="NCBI Taxonomy" id="345198"/>
    <lineage>
        <taxon>Viruses</taxon>
        <taxon>Varidnaviria</taxon>
        <taxon>Bamfordvirae</taxon>
        <taxon>Nucleocytoviricota</taxon>
        <taxon>Megaviricetes</taxon>
        <taxon>Pimascovirales</taxon>
        <taxon>Pimascovirales incertae sedis</taxon>
        <taxon>Iridoviridae</taxon>
        <taxon>Betairidovirinae</taxon>
        <taxon>Chloriridovirus</taxon>
        <taxon>Chloriridovirus simulium1</taxon>
    </lineage>
</organism>
<dbReference type="KEGG" id="vg:18501626"/>